<evidence type="ECO:0000256" key="1">
    <source>
        <dbReference type="ARBA" id="ARBA00001113"/>
    </source>
</evidence>
<dbReference type="PANTHER" id="PTHR38594:SF1">
    <property type="entry name" value="PEP-DEPENDENT DIHYDROXYACETONE KINASE, PHOSPHORYL DONOR SUBUNIT DHAM"/>
    <property type="match status" value="1"/>
</dbReference>
<dbReference type="NCBIfam" id="TIGR01003">
    <property type="entry name" value="PTS_HPr_family"/>
    <property type="match status" value="1"/>
</dbReference>
<proteinExistence type="predicted"/>
<feature type="domain" description="HPr" evidence="10">
    <location>
        <begin position="154"/>
        <end position="242"/>
    </location>
</feature>
<evidence type="ECO:0000256" key="4">
    <source>
        <dbReference type="ARBA" id="ARBA00012095"/>
    </source>
</evidence>
<comment type="function">
    <text evidence="2">Component of the dihydroxyacetone kinase complex, which is responsible for the phosphoenolpyruvate (PEP)-dependent phosphorylation of dihydroxyacetone. DhaM serves as the phosphoryl donor. Is phosphorylated by phosphoenolpyruvate in an EI- and HPr-dependent reaction, and a phosphorelay system on histidine residues finally leads to phosphoryl transfer to DhaL and dihydroxyacetone.</text>
</comment>
<dbReference type="Pfam" id="PF00381">
    <property type="entry name" value="PTS-HPr"/>
    <property type="match status" value="1"/>
</dbReference>
<dbReference type="Gene3D" id="3.30.1340.10">
    <property type="entry name" value="HPr-like"/>
    <property type="match status" value="1"/>
</dbReference>
<dbReference type="InterPro" id="IPR012844">
    <property type="entry name" value="DhaM_N"/>
</dbReference>
<keyword evidence="6 11" id="KW-0808">Transferase</keyword>
<evidence type="ECO:0000256" key="2">
    <source>
        <dbReference type="ARBA" id="ARBA00002788"/>
    </source>
</evidence>
<evidence type="ECO:0000313" key="11">
    <source>
        <dbReference type="EMBL" id="WGT47735.1"/>
    </source>
</evidence>
<sequence>MAVGIVVVSHSHALAEAAVELAMQMVHGDAPPIALAAGTSDGGLGTDATAVTSALADVDQGDGVVVLVDMGSALMSAELGVELYDQPGTDVRILPAPFVEGLVAAVVRATGGASIDEVAAEADQGLTPKLSALGTPPVPAPQVSPVEESSQDDTAHSEAVIVNTTGLHARPAAELVAQARSFDAEVKVSCGDAGPVSAKSSIGLATLAARKGDLLEFTATGAEAEQAVEALAQFVSNGLGEL</sequence>
<feature type="region of interest" description="Disordered" evidence="8">
    <location>
        <begin position="128"/>
        <end position="153"/>
    </location>
</feature>
<comment type="catalytic activity">
    <reaction evidence="1">
        <text>dihydroxyacetone + phosphoenolpyruvate = dihydroxyacetone phosphate + pyruvate</text>
        <dbReference type="Rhea" id="RHEA:18381"/>
        <dbReference type="ChEBI" id="CHEBI:15361"/>
        <dbReference type="ChEBI" id="CHEBI:16016"/>
        <dbReference type="ChEBI" id="CHEBI:57642"/>
        <dbReference type="ChEBI" id="CHEBI:58702"/>
        <dbReference type="EC" id="2.7.1.121"/>
    </reaction>
</comment>
<dbReference type="PROSITE" id="PS00369">
    <property type="entry name" value="PTS_HPR_HIS"/>
    <property type="match status" value="1"/>
</dbReference>
<organism evidence="11 12">
    <name type="scientific">Tessaracoccus lacteus</name>
    <dbReference type="NCBI Taxonomy" id="3041766"/>
    <lineage>
        <taxon>Bacteria</taxon>
        <taxon>Bacillati</taxon>
        <taxon>Actinomycetota</taxon>
        <taxon>Actinomycetes</taxon>
        <taxon>Propionibacteriales</taxon>
        <taxon>Propionibacteriaceae</taxon>
        <taxon>Tessaracoccus</taxon>
    </lineage>
</organism>
<reference evidence="11 12" key="1">
    <citation type="journal article" date="2008" name="Int. J. Syst. Evol. Microbiol.">
        <title>Tessaracoccus flavescens sp. nov., isolated from marine sediment.</title>
        <authorList>
            <person name="Lee D.W."/>
            <person name="Lee S.D."/>
        </authorList>
    </citation>
    <scope>NUCLEOTIDE SEQUENCE [LARGE SCALE GENOMIC DNA]</scope>
    <source>
        <strain evidence="11 12">T21</strain>
    </source>
</reference>
<dbReference type="InterPro" id="IPR000032">
    <property type="entry name" value="HPr-like"/>
</dbReference>
<dbReference type="GO" id="GO:0047324">
    <property type="term" value="F:phosphoenolpyruvate-glycerone phosphotransferase activity"/>
    <property type="evidence" value="ECO:0007669"/>
    <property type="project" value="UniProtKB-EC"/>
</dbReference>
<feature type="domain" description="PTS EIIA type-4" evidence="9">
    <location>
        <begin position="2"/>
        <end position="138"/>
    </location>
</feature>
<dbReference type="InterPro" id="IPR036662">
    <property type="entry name" value="PTS_EIIA_man-typ_sf"/>
</dbReference>
<dbReference type="Pfam" id="PF03610">
    <property type="entry name" value="EIIA-man"/>
    <property type="match status" value="1"/>
</dbReference>
<comment type="subunit">
    <text evidence="7">Homodimer. The dihydroxyacetone kinase complex is composed of a homodimer of DhaM, a homodimer of DhaK and the subunit DhaL.</text>
</comment>
<comment type="function">
    <text evidence="3">General (non sugar-specific) component of the phosphoenolpyruvate-dependent sugar phosphotransferase system (sugar PTS). This major carbohydrate active-transport system catalyzes the phosphorylation of incoming sugar substrates concomitantly with their translocation across the cell membrane. The phosphoryl group from phosphoenolpyruvate (PEP) is transferred to the phosphoryl carrier protein HPr by enzyme I. Phospho-HPr then transfers it to the PTS EIIA domain.</text>
</comment>
<dbReference type="Gene3D" id="3.40.50.510">
    <property type="entry name" value="Phosphotransferase system, mannose-type IIA component"/>
    <property type="match status" value="1"/>
</dbReference>
<dbReference type="InterPro" id="IPR001020">
    <property type="entry name" value="PTS_HPr_His_P_site"/>
</dbReference>
<dbReference type="PRINTS" id="PR00107">
    <property type="entry name" value="PHOSPHOCPHPR"/>
</dbReference>
<dbReference type="Proteomes" id="UP001244136">
    <property type="component" value="Chromosome"/>
</dbReference>
<keyword evidence="11" id="KW-0418">Kinase</keyword>
<dbReference type="InterPro" id="IPR039643">
    <property type="entry name" value="DhaM"/>
</dbReference>
<evidence type="ECO:0000256" key="5">
    <source>
        <dbReference type="ARBA" id="ARBA00020422"/>
    </source>
</evidence>
<evidence type="ECO:0000256" key="8">
    <source>
        <dbReference type="SAM" id="MobiDB-lite"/>
    </source>
</evidence>
<dbReference type="SUPFAM" id="SSF55594">
    <property type="entry name" value="HPr-like"/>
    <property type="match status" value="1"/>
</dbReference>
<evidence type="ECO:0000256" key="7">
    <source>
        <dbReference type="ARBA" id="ARBA00046577"/>
    </source>
</evidence>
<dbReference type="PANTHER" id="PTHR38594">
    <property type="entry name" value="PEP-DEPENDENT DIHYDROXYACETONE KINASE, PHOSPHORYL DONOR SUBUNIT DHAM"/>
    <property type="match status" value="1"/>
</dbReference>
<accession>A0ABY8PZ57</accession>
<gene>
    <name evidence="11" type="primary">dhaM</name>
    <name evidence="11" type="ORF">QH948_02875</name>
</gene>
<dbReference type="CDD" id="cd00367">
    <property type="entry name" value="PTS-HPr_like"/>
    <property type="match status" value="1"/>
</dbReference>
<dbReference type="NCBIfam" id="TIGR02364">
    <property type="entry name" value="dha_pts"/>
    <property type="match status" value="1"/>
</dbReference>
<name>A0ABY8PZ57_9ACTN</name>
<dbReference type="PROSITE" id="PS51350">
    <property type="entry name" value="PTS_HPR_DOM"/>
    <property type="match status" value="1"/>
</dbReference>
<evidence type="ECO:0000256" key="3">
    <source>
        <dbReference type="ARBA" id="ARBA00003681"/>
    </source>
</evidence>
<dbReference type="SUPFAM" id="SSF53062">
    <property type="entry name" value="PTS system fructose IIA component-like"/>
    <property type="match status" value="1"/>
</dbReference>
<dbReference type="EC" id="2.7.1.121" evidence="4"/>
<evidence type="ECO:0000313" key="12">
    <source>
        <dbReference type="Proteomes" id="UP001244136"/>
    </source>
</evidence>
<evidence type="ECO:0000256" key="6">
    <source>
        <dbReference type="ARBA" id="ARBA00022679"/>
    </source>
</evidence>
<protein>
    <recommendedName>
        <fullName evidence="5">Phosphocarrier protein HPr</fullName>
        <ecNumber evidence="4">2.7.1.121</ecNumber>
    </recommendedName>
</protein>
<dbReference type="InterPro" id="IPR004701">
    <property type="entry name" value="PTS_EIIA_man-typ"/>
</dbReference>
<dbReference type="PROSITE" id="PS51096">
    <property type="entry name" value="PTS_EIIA_TYPE_4"/>
    <property type="match status" value="1"/>
</dbReference>
<dbReference type="InterPro" id="IPR035895">
    <property type="entry name" value="HPr-like_sf"/>
</dbReference>
<dbReference type="EMBL" id="CP123967">
    <property type="protein sequence ID" value="WGT47735.1"/>
    <property type="molecule type" value="Genomic_DNA"/>
</dbReference>
<evidence type="ECO:0000259" key="9">
    <source>
        <dbReference type="PROSITE" id="PS51096"/>
    </source>
</evidence>
<evidence type="ECO:0000259" key="10">
    <source>
        <dbReference type="PROSITE" id="PS51350"/>
    </source>
</evidence>
<keyword evidence="12" id="KW-1185">Reference proteome</keyword>